<comment type="caution">
    <text evidence="4">The sequence shown here is derived from an EMBL/GenBank/DDBJ whole genome shotgun (WGS) entry which is preliminary data.</text>
</comment>
<dbReference type="Gene3D" id="2.60.40.380">
    <property type="entry name" value="Purple acid phosphatase-like, N-terminal"/>
    <property type="match status" value="1"/>
</dbReference>
<dbReference type="CDD" id="cd07389">
    <property type="entry name" value="MPP_PhoD"/>
    <property type="match status" value="1"/>
</dbReference>
<name>A0A4Q7LM23_9BURK</name>
<evidence type="ECO:0000259" key="2">
    <source>
        <dbReference type="Pfam" id="PF09423"/>
    </source>
</evidence>
<reference evidence="4 5" key="1">
    <citation type="submission" date="2019-02" db="EMBL/GenBank/DDBJ databases">
        <title>Genomic Encyclopedia of Type Strains, Phase IV (KMG-IV): sequencing the most valuable type-strain genomes for metagenomic binning, comparative biology and taxonomic classification.</title>
        <authorList>
            <person name="Goeker M."/>
        </authorList>
    </citation>
    <scope>NUCLEOTIDE SEQUENCE [LARGE SCALE GENOMIC DNA]</scope>
    <source>
        <strain evidence="4 5">DSM 10617</strain>
    </source>
</reference>
<dbReference type="InterPro" id="IPR018946">
    <property type="entry name" value="PhoD-like_MPP"/>
</dbReference>
<feature type="domain" description="PhoD-like phosphatase metallophosphatase" evidence="2">
    <location>
        <begin position="163"/>
        <end position="553"/>
    </location>
</feature>
<dbReference type="Gene3D" id="3.60.21.70">
    <property type="entry name" value="PhoD-like phosphatase"/>
    <property type="match status" value="1"/>
</dbReference>
<feature type="region of interest" description="Disordered" evidence="1">
    <location>
        <begin position="1"/>
        <end position="26"/>
    </location>
</feature>
<dbReference type="InterPro" id="IPR032093">
    <property type="entry name" value="PhoD_N"/>
</dbReference>
<protein>
    <submittedName>
        <fullName evidence="4">Alkaline phosphatase D</fullName>
    </submittedName>
</protein>
<dbReference type="PROSITE" id="PS51318">
    <property type="entry name" value="TAT"/>
    <property type="match status" value="1"/>
</dbReference>
<keyword evidence="5" id="KW-1185">Reference proteome</keyword>
<evidence type="ECO:0000313" key="4">
    <source>
        <dbReference type="EMBL" id="RZS55017.1"/>
    </source>
</evidence>
<dbReference type="InterPro" id="IPR038607">
    <property type="entry name" value="PhoD-like_sf"/>
</dbReference>
<dbReference type="PANTHER" id="PTHR43606:SF2">
    <property type="entry name" value="ALKALINE PHOSPHATASE FAMILY PROTEIN (AFU_ORTHOLOGUE AFUA_5G03860)"/>
    <property type="match status" value="1"/>
</dbReference>
<evidence type="ECO:0000256" key="1">
    <source>
        <dbReference type="SAM" id="MobiDB-lite"/>
    </source>
</evidence>
<dbReference type="InterPro" id="IPR052900">
    <property type="entry name" value="Phospholipid_Metab_Enz"/>
</dbReference>
<organism evidence="4 5">
    <name type="scientific">Sphaerotilus mobilis</name>
    <dbReference type="NCBI Taxonomy" id="47994"/>
    <lineage>
        <taxon>Bacteria</taxon>
        <taxon>Pseudomonadati</taxon>
        <taxon>Pseudomonadota</taxon>
        <taxon>Betaproteobacteria</taxon>
        <taxon>Burkholderiales</taxon>
        <taxon>Sphaerotilaceae</taxon>
        <taxon>Sphaerotilus</taxon>
    </lineage>
</organism>
<dbReference type="InterPro" id="IPR029052">
    <property type="entry name" value="Metallo-depent_PP-like"/>
</dbReference>
<gene>
    <name evidence="4" type="ORF">EV685_2503</name>
</gene>
<dbReference type="InterPro" id="IPR006311">
    <property type="entry name" value="TAT_signal"/>
</dbReference>
<proteinExistence type="predicted"/>
<dbReference type="Proteomes" id="UP000293433">
    <property type="component" value="Unassembled WGS sequence"/>
</dbReference>
<dbReference type="EMBL" id="SGWV01000009">
    <property type="protein sequence ID" value="RZS55017.1"/>
    <property type="molecule type" value="Genomic_DNA"/>
</dbReference>
<dbReference type="AlphaFoldDB" id="A0A4Q7LM23"/>
<dbReference type="SUPFAM" id="SSF56300">
    <property type="entry name" value="Metallo-dependent phosphatases"/>
    <property type="match status" value="1"/>
</dbReference>
<dbReference type="Pfam" id="PF09423">
    <property type="entry name" value="PhoD"/>
    <property type="match status" value="1"/>
</dbReference>
<feature type="compositionally biased region" description="Polar residues" evidence="1">
    <location>
        <begin position="8"/>
        <end position="24"/>
    </location>
</feature>
<dbReference type="Pfam" id="PF16655">
    <property type="entry name" value="PhoD_N"/>
    <property type="match status" value="1"/>
</dbReference>
<accession>A0A4Q7LM23</accession>
<feature type="domain" description="Phospholipase D N-terminal" evidence="3">
    <location>
        <begin position="63"/>
        <end position="152"/>
    </location>
</feature>
<evidence type="ECO:0000259" key="3">
    <source>
        <dbReference type="Pfam" id="PF16655"/>
    </source>
</evidence>
<dbReference type="PANTHER" id="PTHR43606">
    <property type="entry name" value="PHOSPHATASE, PUTATIVE (AFU_ORTHOLOGUE AFUA_6G08710)-RELATED"/>
    <property type="match status" value="1"/>
</dbReference>
<sequence>MNRPNPRMNPSTGPSTAHSATSPDATGRRSFLQGLAVGGMALGTLGLAGCGGGDDAEPVQYRHGVASGDPLADRVILWTRISPERDPAAVDVRWEVADAADFSRVVARGIERTDASRDWTVKVDATGLAAGSRFWYRFSVGDRRSPVGRTRTLPSGSVAQVRLAVFSCANYPAGYFNVYAEAARRDDLDACVHLGDYLYEYDRAGYASATASALGREVLPAGELLTLADYRTRHAQYRGDADLQALHAAAPMIAVWDDHEIANDAWTDGAENHTAPAEGLYADRKAAALQAWHEWLPVRTGSDRGTIYRSFDFGNLVSLHMLDTRLAGRALQIDVADYLGAGGAFDAAGFTTSLSDPARSLLGSTQTAWLQQQLTASTATWQVLGQQVLMGRMNIPAPILFEALTPGTGVSVSAYGAIAAKAATAPLTLTPTEQAILAQPSLPYNLDAWDGYPVNREQVLGAARTLGKNLVVLAGDTHNAWASDLDDGAGNPVGVEFATSSVSSPGFETILTDDPAALAAGLTQLIGPLQYCDTARRGYLLVTATAAECVANWVYVDTVASRTYTVDASTSRKVLAGAVGRRVVAA</sequence>
<evidence type="ECO:0000313" key="5">
    <source>
        <dbReference type="Proteomes" id="UP000293433"/>
    </source>
</evidence>